<protein>
    <submittedName>
        <fullName evidence="2">Uncharacterized protein</fullName>
    </submittedName>
</protein>
<name>A0A7R8W8V6_9CRUS</name>
<accession>A0A7R8W8V6</accession>
<dbReference type="EMBL" id="OB660854">
    <property type="protein sequence ID" value="CAD7226538.1"/>
    <property type="molecule type" value="Genomic_DNA"/>
</dbReference>
<dbReference type="AlphaFoldDB" id="A0A7R8W8V6"/>
<feature type="region of interest" description="Disordered" evidence="1">
    <location>
        <begin position="1"/>
        <end position="57"/>
    </location>
</feature>
<dbReference type="Gene3D" id="2.30.30.40">
    <property type="entry name" value="SH3 Domains"/>
    <property type="match status" value="1"/>
</dbReference>
<dbReference type="Pfam" id="PF07653">
    <property type="entry name" value="SH3_2"/>
    <property type="match status" value="1"/>
</dbReference>
<feature type="compositionally biased region" description="Low complexity" evidence="1">
    <location>
        <begin position="96"/>
        <end position="107"/>
    </location>
</feature>
<dbReference type="InterPro" id="IPR001452">
    <property type="entry name" value="SH3_domain"/>
</dbReference>
<dbReference type="InterPro" id="IPR036028">
    <property type="entry name" value="SH3-like_dom_sf"/>
</dbReference>
<feature type="compositionally biased region" description="Polar residues" evidence="1">
    <location>
        <begin position="10"/>
        <end position="24"/>
    </location>
</feature>
<reference evidence="2" key="1">
    <citation type="submission" date="2020-11" db="EMBL/GenBank/DDBJ databases">
        <authorList>
            <person name="Tran Van P."/>
        </authorList>
    </citation>
    <scope>NUCLEOTIDE SEQUENCE</scope>
</reference>
<feature type="compositionally biased region" description="Low complexity" evidence="1">
    <location>
        <begin position="25"/>
        <end position="55"/>
    </location>
</feature>
<gene>
    <name evidence="2" type="ORF">CTOB1V02_LOCUS4456</name>
</gene>
<dbReference type="SMART" id="SM00326">
    <property type="entry name" value="SH3"/>
    <property type="match status" value="1"/>
</dbReference>
<evidence type="ECO:0000313" key="2">
    <source>
        <dbReference type="EMBL" id="CAD7226538.1"/>
    </source>
</evidence>
<dbReference type="OrthoDB" id="14167at2759"/>
<organism evidence="2">
    <name type="scientific">Cyprideis torosa</name>
    <dbReference type="NCBI Taxonomy" id="163714"/>
    <lineage>
        <taxon>Eukaryota</taxon>
        <taxon>Metazoa</taxon>
        <taxon>Ecdysozoa</taxon>
        <taxon>Arthropoda</taxon>
        <taxon>Crustacea</taxon>
        <taxon>Oligostraca</taxon>
        <taxon>Ostracoda</taxon>
        <taxon>Podocopa</taxon>
        <taxon>Podocopida</taxon>
        <taxon>Cytherocopina</taxon>
        <taxon>Cytheroidea</taxon>
        <taxon>Cytherideidae</taxon>
        <taxon>Cyprideis</taxon>
    </lineage>
</organism>
<proteinExistence type="predicted"/>
<dbReference type="SUPFAM" id="SSF50044">
    <property type="entry name" value="SH3-domain"/>
    <property type="match status" value="1"/>
</dbReference>
<sequence length="144" mass="15029">MKSFGEEQLGSLSVASPSPTSRSNASLPPSLSPDSSPSSLLLPSEATATAPAADPGQKVRVLYDFDAKSPDELSLLADEFIYVLVSPPVQEDDSDPSTPSTFSNSPPEGATVKKSPPPGYCLARRGQKTGFVPKAFLDMSSIKG</sequence>
<dbReference type="PROSITE" id="PS50002">
    <property type="entry name" value="SH3"/>
    <property type="match status" value="1"/>
</dbReference>
<evidence type="ECO:0000256" key="1">
    <source>
        <dbReference type="SAM" id="MobiDB-lite"/>
    </source>
</evidence>
<feature type="region of interest" description="Disordered" evidence="1">
    <location>
        <begin position="87"/>
        <end position="126"/>
    </location>
</feature>